<dbReference type="GO" id="GO:0005929">
    <property type="term" value="C:cilium"/>
    <property type="evidence" value="ECO:0007669"/>
    <property type="project" value="UniProtKB-SubCell"/>
</dbReference>
<comment type="similarity">
    <text evidence="4">Belongs to the TMEM138 family.</text>
</comment>
<proteinExistence type="inferred from homology"/>
<name>A0AAV5V6P3_9BILA</name>
<keyword evidence="16" id="KW-1185">Reference proteome</keyword>
<accession>A0AAV5V6P3</accession>
<evidence type="ECO:0000256" key="10">
    <source>
        <dbReference type="ARBA" id="ARBA00023069"/>
    </source>
</evidence>
<dbReference type="PANTHER" id="PTHR13306">
    <property type="entry name" value="TRANSMEMBRANE PROTEIN 138"/>
    <property type="match status" value="1"/>
</dbReference>
<dbReference type="Proteomes" id="UP001432322">
    <property type="component" value="Unassembled WGS sequence"/>
</dbReference>
<evidence type="ECO:0000256" key="3">
    <source>
        <dbReference type="ARBA" id="ARBA00004138"/>
    </source>
</evidence>
<dbReference type="PANTHER" id="PTHR13306:SF6">
    <property type="entry name" value="TRANSMEMBRANE PROTEIN 138"/>
    <property type="match status" value="1"/>
</dbReference>
<evidence type="ECO:0000256" key="8">
    <source>
        <dbReference type="ARBA" id="ARBA00022794"/>
    </source>
</evidence>
<keyword evidence="7 14" id="KW-0812">Transmembrane</keyword>
<evidence type="ECO:0000313" key="15">
    <source>
        <dbReference type="EMBL" id="GMT14808.1"/>
    </source>
</evidence>
<protein>
    <recommendedName>
        <fullName evidence="5">Transmembrane protein 138</fullName>
    </recommendedName>
</protein>
<dbReference type="EMBL" id="BTSY01000002">
    <property type="protein sequence ID" value="GMT14808.1"/>
    <property type="molecule type" value="Genomic_DNA"/>
</dbReference>
<dbReference type="InterPro" id="IPR024133">
    <property type="entry name" value="TM_138"/>
</dbReference>
<comment type="subcellular location">
    <subcellularLocation>
        <location evidence="3">Cell projection</location>
        <location evidence="3">Cilium</location>
    </subcellularLocation>
    <subcellularLocation>
        <location evidence="2">Vacuole membrane</location>
        <topology evidence="2">Multi-pass membrane protein</topology>
    </subcellularLocation>
</comment>
<keyword evidence="11 14" id="KW-0472">Membrane</keyword>
<evidence type="ECO:0000256" key="1">
    <source>
        <dbReference type="ARBA" id="ARBA00003709"/>
    </source>
</evidence>
<comment type="function">
    <text evidence="1">Required for ciliogenesis.</text>
</comment>
<feature type="transmembrane region" description="Helical" evidence="14">
    <location>
        <begin position="76"/>
        <end position="97"/>
    </location>
</feature>
<evidence type="ECO:0000313" key="16">
    <source>
        <dbReference type="Proteomes" id="UP001432322"/>
    </source>
</evidence>
<evidence type="ECO:0000256" key="13">
    <source>
        <dbReference type="ARBA" id="ARBA00023273"/>
    </source>
</evidence>
<evidence type="ECO:0000256" key="7">
    <source>
        <dbReference type="ARBA" id="ARBA00022692"/>
    </source>
</evidence>
<evidence type="ECO:0000256" key="6">
    <source>
        <dbReference type="ARBA" id="ARBA00022554"/>
    </source>
</evidence>
<evidence type="ECO:0000256" key="5">
    <source>
        <dbReference type="ARBA" id="ARBA00014515"/>
    </source>
</evidence>
<keyword evidence="8" id="KW-0970">Cilium biogenesis/degradation</keyword>
<organism evidence="15 16">
    <name type="scientific">Pristionchus fissidentatus</name>
    <dbReference type="NCBI Taxonomy" id="1538716"/>
    <lineage>
        <taxon>Eukaryota</taxon>
        <taxon>Metazoa</taxon>
        <taxon>Ecdysozoa</taxon>
        <taxon>Nematoda</taxon>
        <taxon>Chromadorea</taxon>
        <taxon>Rhabditida</taxon>
        <taxon>Rhabditina</taxon>
        <taxon>Diplogasteromorpha</taxon>
        <taxon>Diplogasteroidea</taxon>
        <taxon>Neodiplogasteridae</taxon>
        <taxon>Pristionchus</taxon>
    </lineage>
</organism>
<gene>
    <name evidence="15" type="ORF">PFISCL1PPCAC_6105</name>
</gene>
<evidence type="ECO:0000256" key="14">
    <source>
        <dbReference type="SAM" id="Phobius"/>
    </source>
</evidence>
<keyword evidence="6" id="KW-0926">Vacuole</keyword>
<dbReference type="GO" id="GO:0030030">
    <property type="term" value="P:cell projection organization"/>
    <property type="evidence" value="ECO:0007669"/>
    <property type="project" value="UniProtKB-KW"/>
</dbReference>
<keyword evidence="10" id="KW-0969">Cilium</keyword>
<dbReference type="Pfam" id="PF14935">
    <property type="entry name" value="TMEM138"/>
    <property type="match status" value="1"/>
</dbReference>
<dbReference type="GO" id="GO:0005774">
    <property type="term" value="C:vacuolar membrane"/>
    <property type="evidence" value="ECO:0007669"/>
    <property type="project" value="UniProtKB-SubCell"/>
</dbReference>
<dbReference type="AlphaFoldDB" id="A0AAV5V6P3"/>
<evidence type="ECO:0000256" key="4">
    <source>
        <dbReference type="ARBA" id="ARBA00010572"/>
    </source>
</evidence>
<keyword evidence="13" id="KW-0966">Cell projection</keyword>
<evidence type="ECO:0000256" key="12">
    <source>
        <dbReference type="ARBA" id="ARBA00023180"/>
    </source>
</evidence>
<evidence type="ECO:0000256" key="2">
    <source>
        <dbReference type="ARBA" id="ARBA00004128"/>
    </source>
</evidence>
<feature type="transmembrane region" description="Helical" evidence="14">
    <location>
        <begin position="41"/>
        <end position="64"/>
    </location>
</feature>
<keyword evidence="12" id="KW-0325">Glycoprotein</keyword>
<evidence type="ECO:0000256" key="9">
    <source>
        <dbReference type="ARBA" id="ARBA00022989"/>
    </source>
</evidence>
<feature type="non-terminal residue" evidence="15">
    <location>
        <position position="1"/>
    </location>
</feature>
<evidence type="ECO:0000256" key="11">
    <source>
        <dbReference type="ARBA" id="ARBA00023136"/>
    </source>
</evidence>
<comment type="caution">
    <text evidence="15">The sequence shown here is derived from an EMBL/GenBank/DDBJ whole genome shotgun (WGS) entry which is preliminary data.</text>
</comment>
<sequence length="158" mass="17992">VMSAFQVLLGFQMLMLLIDLIFNTASILLYQHNTVLLTLYILQDTCLVLSLILLVITFSSTFVFQAGLISLLISRFAPTIAISLIYLILSIALHVYSLRLRWDSEGIHIWNYWIGALFTVQKIVAALYYGTVKRTALNLSDPRLRADSKWLHNKVRSS</sequence>
<feature type="transmembrane region" description="Helical" evidence="14">
    <location>
        <begin position="109"/>
        <end position="129"/>
    </location>
</feature>
<keyword evidence="9 14" id="KW-1133">Transmembrane helix</keyword>
<reference evidence="15" key="1">
    <citation type="submission" date="2023-10" db="EMBL/GenBank/DDBJ databases">
        <title>Genome assembly of Pristionchus species.</title>
        <authorList>
            <person name="Yoshida K."/>
            <person name="Sommer R.J."/>
        </authorList>
    </citation>
    <scope>NUCLEOTIDE SEQUENCE</scope>
    <source>
        <strain evidence="15">RS5133</strain>
    </source>
</reference>